<dbReference type="EMBL" id="AP009565">
    <property type="protein sequence ID" value="BAF98219.1"/>
    <property type="molecule type" value="Genomic_DNA"/>
</dbReference>
<proteinExistence type="predicted"/>
<feature type="domain" description="Transposase (putative) gypsy type" evidence="1">
    <location>
        <begin position="27"/>
        <end position="82"/>
    </location>
</feature>
<dbReference type="PANTHER" id="PTHR31099">
    <property type="entry name" value="OS06G0165300 PROTEIN"/>
    <property type="match status" value="1"/>
</dbReference>
<evidence type="ECO:0000259" key="1">
    <source>
        <dbReference type="Pfam" id="PF04195"/>
    </source>
</evidence>
<feature type="non-terminal residue" evidence="2">
    <location>
        <position position="292"/>
    </location>
</feature>
<reference evidence="2" key="1">
    <citation type="journal article" date="2008" name="DNA Res.">
        <title>Genome structure of the legume, Lotus japonicus.</title>
        <authorList>
            <person name="Sato S."/>
            <person name="Nakamura Y."/>
            <person name="Kaneko T."/>
            <person name="Asamizu E."/>
            <person name="Kato T."/>
            <person name="Nakao M."/>
            <person name="Sasamoto S."/>
            <person name="Watanabe A."/>
            <person name="Ono A."/>
            <person name="Kawashima K."/>
            <person name="Fujishiro T."/>
            <person name="Katoh M."/>
            <person name="Kohara M."/>
            <person name="Kishida Y."/>
            <person name="Minami C."/>
            <person name="Nakayama S."/>
            <person name="Nakazaki N."/>
            <person name="Shimizu Y."/>
            <person name="Shinpo S."/>
            <person name="Takahashi C."/>
            <person name="Wada T."/>
            <person name="Yamada M."/>
            <person name="Ohmido N."/>
            <person name="Hayashi M."/>
            <person name="Fukui K."/>
            <person name="Baba T."/>
            <person name="Nakamichi T."/>
            <person name="Mori H."/>
            <person name="Tabata S."/>
        </authorList>
    </citation>
    <scope>NUCLEOTIDE SEQUENCE</scope>
</reference>
<name>B0BLI3_LOTJA</name>
<evidence type="ECO:0000313" key="2">
    <source>
        <dbReference type="EMBL" id="BAF98219.1"/>
    </source>
</evidence>
<organism evidence="2">
    <name type="scientific">Lotus japonicus</name>
    <name type="common">Lotus corniculatus var. japonicus</name>
    <dbReference type="NCBI Taxonomy" id="34305"/>
    <lineage>
        <taxon>Eukaryota</taxon>
        <taxon>Viridiplantae</taxon>
        <taxon>Streptophyta</taxon>
        <taxon>Embryophyta</taxon>
        <taxon>Tracheophyta</taxon>
        <taxon>Spermatophyta</taxon>
        <taxon>Magnoliopsida</taxon>
        <taxon>eudicotyledons</taxon>
        <taxon>Gunneridae</taxon>
        <taxon>Pentapetalae</taxon>
        <taxon>rosids</taxon>
        <taxon>fabids</taxon>
        <taxon>Fabales</taxon>
        <taxon>Fabaceae</taxon>
        <taxon>Papilionoideae</taxon>
        <taxon>50 kb inversion clade</taxon>
        <taxon>NPAAA clade</taxon>
        <taxon>Hologalegina</taxon>
        <taxon>robinioid clade</taxon>
        <taxon>Loteae</taxon>
        <taxon>Lotus</taxon>
    </lineage>
</organism>
<gene>
    <name evidence="2" type="primary">CM0216.360.nc</name>
</gene>
<dbReference type="PANTHER" id="PTHR31099:SF49">
    <property type="entry name" value="MYOSIN HEAVY CHAIN-LIKE PROTEIN"/>
    <property type="match status" value="1"/>
</dbReference>
<feature type="non-terminal residue" evidence="2">
    <location>
        <position position="1"/>
    </location>
</feature>
<dbReference type="Pfam" id="PF04195">
    <property type="entry name" value="Transposase_28"/>
    <property type="match status" value="1"/>
</dbReference>
<sequence length="292" mass="33769">PGKEERLPHTPPFGVYMHIYTMKKVRVRMPLTDFQCDVLRHMGVAPSQLHPGAWGFVRAYEVACVLFGQKPSIPLFFHLFEVAHTQGYGGHGIVTLRSGKDLQIFHPFAESYRDFKDQFFRVAPITPPPHWWFERAPNGGSRARFPLTWNAKHYDVKISAFGYEAGALSEVDLAFKILLVAAIRKEVRGNPPKEFCIRPLRCYDLCTYSVRKNACLLRERGRVFLLLCPKCCVPFRLTNFLLVIRLQVLRWRSMLPWSLLCRFQLMRSRLTVRGSRRCPETRVMGLATRSSL</sequence>
<dbReference type="AlphaFoldDB" id="B0BLI3"/>
<dbReference type="InterPro" id="IPR007321">
    <property type="entry name" value="Transposase_28"/>
</dbReference>
<accession>B0BLI3</accession>
<protein>
    <submittedName>
        <fullName evidence="2">CM0216.360.nc protein</fullName>
    </submittedName>
</protein>